<reference evidence="7 8" key="1">
    <citation type="submission" date="2020-03" db="EMBL/GenBank/DDBJ databases">
        <title>Complete Genome Sequence of Halomonas hydrothermalis Strain Slthf2, Halophilic Bacterium Isolated from Deep-Sea Hydrothermal-Vent Environments.</title>
        <authorList>
            <person name="Takeyama N."/>
            <person name="Huang M."/>
            <person name="Sato K."/>
            <person name="Galipon J."/>
            <person name="Arakawa K."/>
        </authorList>
    </citation>
    <scope>NUCLEOTIDE SEQUENCE [LARGE SCALE GENOMIC DNA]</scope>
    <source>
        <strain evidence="7 8">Slthf2</strain>
    </source>
</reference>
<dbReference type="PROSITE" id="PS51007">
    <property type="entry name" value="CYTC"/>
    <property type="match status" value="1"/>
</dbReference>
<dbReference type="Gene3D" id="1.10.760.10">
    <property type="entry name" value="Cytochrome c-like domain"/>
    <property type="match status" value="1"/>
</dbReference>
<dbReference type="GO" id="GO:0009055">
    <property type="term" value="F:electron transfer activity"/>
    <property type="evidence" value="ECO:0007669"/>
    <property type="project" value="InterPro"/>
</dbReference>
<dbReference type="RefSeq" id="WP_232060234.1">
    <property type="nucleotide sequence ID" value="NZ_AP022843.1"/>
</dbReference>
<dbReference type="AlphaFoldDB" id="A0A6F8U5Y8"/>
<evidence type="ECO:0000256" key="5">
    <source>
        <dbReference type="SAM" id="SignalP"/>
    </source>
</evidence>
<accession>A0A6F8U5Y8</accession>
<keyword evidence="1 4" id="KW-0349">Heme</keyword>
<dbReference type="SUPFAM" id="SSF46626">
    <property type="entry name" value="Cytochrome c"/>
    <property type="match status" value="1"/>
</dbReference>
<sequence length="106" mass="11250">MNKKPWGKFSLLMGASLIGASALAGTAFAETGDAERGQAVAATCTACHQANGSGMNIPGGESWPRLAGLNADYMALRRWVWNSPPELGQDMTSTWTGGTTWTARRF</sequence>
<proteinExistence type="predicted"/>
<gene>
    <name evidence="7" type="ORF">HHSLTHF2_24510</name>
</gene>
<name>A0A6F8U5Y8_9GAMM</name>
<organism evidence="7 8">
    <name type="scientific">Halomonas hydrothermalis</name>
    <dbReference type="NCBI Taxonomy" id="115561"/>
    <lineage>
        <taxon>Bacteria</taxon>
        <taxon>Pseudomonadati</taxon>
        <taxon>Pseudomonadota</taxon>
        <taxon>Gammaproteobacteria</taxon>
        <taxon>Oceanospirillales</taxon>
        <taxon>Halomonadaceae</taxon>
        <taxon>Halomonas</taxon>
    </lineage>
</organism>
<dbReference type="EMBL" id="AP022843">
    <property type="protein sequence ID" value="BCB08561.1"/>
    <property type="molecule type" value="Genomic_DNA"/>
</dbReference>
<evidence type="ECO:0000313" key="8">
    <source>
        <dbReference type="Proteomes" id="UP000502259"/>
    </source>
</evidence>
<dbReference type="InterPro" id="IPR036909">
    <property type="entry name" value="Cyt_c-like_dom_sf"/>
</dbReference>
<dbReference type="GO" id="GO:0020037">
    <property type="term" value="F:heme binding"/>
    <property type="evidence" value="ECO:0007669"/>
    <property type="project" value="InterPro"/>
</dbReference>
<evidence type="ECO:0000256" key="4">
    <source>
        <dbReference type="PROSITE-ProRule" id="PRU00433"/>
    </source>
</evidence>
<evidence type="ECO:0000259" key="6">
    <source>
        <dbReference type="PROSITE" id="PS51007"/>
    </source>
</evidence>
<protein>
    <recommendedName>
        <fullName evidence="6">Cytochrome c domain-containing protein</fullName>
    </recommendedName>
</protein>
<keyword evidence="2 4" id="KW-0479">Metal-binding</keyword>
<evidence type="ECO:0000256" key="1">
    <source>
        <dbReference type="ARBA" id="ARBA00022617"/>
    </source>
</evidence>
<feature type="signal peptide" evidence="5">
    <location>
        <begin position="1"/>
        <end position="29"/>
    </location>
</feature>
<feature type="chain" id="PRO_5026091728" description="Cytochrome c domain-containing protein" evidence="5">
    <location>
        <begin position="30"/>
        <end position="106"/>
    </location>
</feature>
<keyword evidence="5" id="KW-0732">Signal</keyword>
<evidence type="ECO:0000256" key="2">
    <source>
        <dbReference type="ARBA" id="ARBA00022723"/>
    </source>
</evidence>
<keyword evidence="3 4" id="KW-0408">Iron</keyword>
<evidence type="ECO:0000313" key="7">
    <source>
        <dbReference type="EMBL" id="BCB08561.1"/>
    </source>
</evidence>
<feature type="domain" description="Cytochrome c" evidence="6">
    <location>
        <begin position="32"/>
        <end position="106"/>
    </location>
</feature>
<dbReference type="GO" id="GO:0046872">
    <property type="term" value="F:metal ion binding"/>
    <property type="evidence" value="ECO:0007669"/>
    <property type="project" value="UniProtKB-KW"/>
</dbReference>
<dbReference type="Proteomes" id="UP000502259">
    <property type="component" value="Chromosome"/>
</dbReference>
<keyword evidence="8" id="KW-1185">Reference proteome</keyword>
<evidence type="ECO:0000256" key="3">
    <source>
        <dbReference type="ARBA" id="ARBA00023004"/>
    </source>
</evidence>
<dbReference type="Pfam" id="PF00034">
    <property type="entry name" value="Cytochrom_C"/>
    <property type="match status" value="1"/>
</dbReference>
<dbReference type="InterPro" id="IPR009056">
    <property type="entry name" value="Cyt_c-like_dom"/>
</dbReference>